<evidence type="ECO:0000259" key="1">
    <source>
        <dbReference type="Pfam" id="PF05050"/>
    </source>
</evidence>
<dbReference type="GO" id="GO:0032259">
    <property type="term" value="P:methylation"/>
    <property type="evidence" value="ECO:0007669"/>
    <property type="project" value="UniProtKB-KW"/>
</dbReference>
<evidence type="ECO:0000313" key="3">
    <source>
        <dbReference type="Proteomes" id="UP000292346"/>
    </source>
</evidence>
<dbReference type="AlphaFoldDB" id="A0A4V2M0L2"/>
<keyword evidence="2" id="KW-0489">Methyltransferase</keyword>
<gene>
    <name evidence="2" type="ORF">E0H45_12785</name>
</gene>
<dbReference type="SUPFAM" id="SSF53335">
    <property type="entry name" value="S-adenosyl-L-methionine-dependent methyltransferases"/>
    <property type="match status" value="1"/>
</dbReference>
<dbReference type="InterPro" id="IPR029063">
    <property type="entry name" value="SAM-dependent_MTases_sf"/>
</dbReference>
<keyword evidence="3" id="KW-1185">Reference proteome</keyword>
<accession>A0A4V2M0L2</accession>
<sequence length="300" mass="32771">MDVRDGAVRRVAWSLAHGAEHAFGPGAARRTARVAGWFEGVSDGGVHRVAMRVSPRLADRNPALVKISPRWAATVDVRRQGLRWQLDLRDNLQAVLYYAGRYEPAVRRFLLHELRHGDVVLDAGANIGVHAFTAGKRLKELGGGRVIAFEPAADMVAKLGAGAARNDVPLEVVPAALGERPELATLRTDSRYDEADAGVRSLYGDGDVVQEVSVVRLDDWAREHELDRLDVVKLDIEGSESAALTGATRTLKRLQPRALLVEDKRSDSSARLHAVLDECGYLPTGEVLDRNAVFRPELTG</sequence>
<dbReference type="InterPro" id="IPR006342">
    <property type="entry name" value="FkbM_mtfrase"/>
</dbReference>
<dbReference type="InterPro" id="IPR052514">
    <property type="entry name" value="SAM-dependent_MTase"/>
</dbReference>
<feature type="domain" description="Methyltransferase FkbM" evidence="1">
    <location>
        <begin position="122"/>
        <end position="282"/>
    </location>
</feature>
<dbReference type="Pfam" id="PF05050">
    <property type="entry name" value="Methyltransf_21"/>
    <property type="match status" value="1"/>
</dbReference>
<keyword evidence="2" id="KW-0808">Transferase</keyword>
<reference evidence="2 3" key="1">
    <citation type="submission" date="2019-02" db="EMBL/GenBank/DDBJ databases">
        <title>Kribbella capetownensis sp. nov. and Kribbella speibonae sp. nov., isolated from soil.</title>
        <authorList>
            <person name="Curtis S.M."/>
            <person name="Norton I."/>
            <person name="Everest G.J."/>
            <person name="Meyers P.R."/>
        </authorList>
    </citation>
    <scope>NUCLEOTIDE SEQUENCE [LARGE SCALE GENOMIC DNA]</scope>
    <source>
        <strain evidence="2 3">KCTC 29219</strain>
    </source>
</reference>
<dbReference type="GO" id="GO:0008168">
    <property type="term" value="F:methyltransferase activity"/>
    <property type="evidence" value="ECO:0007669"/>
    <property type="project" value="UniProtKB-KW"/>
</dbReference>
<protein>
    <submittedName>
        <fullName evidence="2">FkbM family methyltransferase</fullName>
    </submittedName>
</protein>
<comment type="caution">
    <text evidence="2">The sequence shown here is derived from an EMBL/GenBank/DDBJ whole genome shotgun (WGS) entry which is preliminary data.</text>
</comment>
<organism evidence="2 3">
    <name type="scientific">Kribbella soli</name>
    <dbReference type="NCBI Taxonomy" id="1124743"/>
    <lineage>
        <taxon>Bacteria</taxon>
        <taxon>Bacillati</taxon>
        <taxon>Actinomycetota</taxon>
        <taxon>Actinomycetes</taxon>
        <taxon>Propionibacteriales</taxon>
        <taxon>Kribbellaceae</taxon>
        <taxon>Kribbella</taxon>
    </lineage>
</organism>
<dbReference type="Proteomes" id="UP000292346">
    <property type="component" value="Unassembled WGS sequence"/>
</dbReference>
<proteinExistence type="predicted"/>
<name>A0A4V2M0L2_9ACTN</name>
<evidence type="ECO:0000313" key="2">
    <source>
        <dbReference type="EMBL" id="TCC12516.1"/>
    </source>
</evidence>
<dbReference type="Gene3D" id="3.40.50.150">
    <property type="entry name" value="Vaccinia Virus protein VP39"/>
    <property type="match status" value="1"/>
</dbReference>
<dbReference type="NCBIfam" id="TIGR01444">
    <property type="entry name" value="fkbM_fam"/>
    <property type="match status" value="1"/>
</dbReference>
<dbReference type="OrthoDB" id="3701124at2"/>
<dbReference type="PANTHER" id="PTHR34203:SF15">
    <property type="entry name" value="SLL1173 PROTEIN"/>
    <property type="match status" value="1"/>
</dbReference>
<dbReference type="EMBL" id="SJJZ01000001">
    <property type="protein sequence ID" value="TCC12516.1"/>
    <property type="molecule type" value="Genomic_DNA"/>
</dbReference>
<dbReference type="PANTHER" id="PTHR34203">
    <property type="entry name" value="METHYLTRANSFERASE, FKBM FAMILY PROTEIN"/>
    <property type="match status" value="1"/>
</dbReference>